<gene>
    <name evidence="1" type="primary">B1102E12.16</name>
</gene>
<protein>
    <submittedName>
        <fullName evidence="1">Uncharacterized protein</fullName>
    </submittedName>
</protein>
<organism evidence="1">
    <name type="scientific">Oryza sativa subsp. japonica</name>
    <name type="common">Rice</name>
    <dbReference type="NCBI Taxonomy" id="39947"/>
    <lineage>
        <taxon>Eukaryota</taxon>
        <taxon>Viridiplantae</taxon>
        <taxon>Streptophyta</taxon>
        <taxon>Embryophyta</taxon>
        <taxon>Tracheophyta</taxon>
        <taxon>Spermatophyta</taxon>
        <taxon>Magnoliopsida</taxon>
        <taxon>Liliopsida</taxon>
        <taxon>Poales</taxon>
        <taxon>Poaceae</taxon>
        <taxon>BOP clade</taxon>
        <taxon>Oryzoideae</taxon>
        <taxon>Oryzeae</taxon>
        <taxon>Oryzinae</taxon>
        <taxon>Oryza</taxon>
        <taxon>Oryza sativa</taxon>
    </lineage>
</organism>
<reference evidence="1" key="1">
    <citation type="journal article" date="2002" name="Nature">
        <title>The genome sequence and structure of rice chromosome 1.</title>
        <authorList>
            <person name="Sasaki T."/>
            <person name="Matsumoto T."/>
            <person name="Yamamoto K."/>
            <person name="Sakata K."/>
            <person name="Baba T."/>
            <person name="Katayose Y."/>
            <person name="Wu J."/>
            <person name="Niimura Y."/>
            <person name="Cheng Z."/>
            <person name="Nagamura Y."/>
            <person name="Antonio B.A."/>
            <person name="Kanamori H."/>
            <person name="Hosokawa S."/>
            <person name="Masukawa M."/>
            <person name="Arikawa K."/>
            <person name="Chiden Y."/>
            <person name="Hayashi M."/>
            <person name="Okamoto M."/>
            <person name="Ando T."/>
            <person name="Aoki H."/>
            <person name="Arita K."/>
            <person name="Hamada M."/>
            <person name="Harada C."/>
            <person name="Hijishita S."/>
            <person name="Honda M."/>
            <person name="Ichikawa Y."/>
            <person name="Idonuma A."/>
            <person name="Iijima M."/>
            <person name="Ikeda M."/>
            <person name="Ikeno M."/>
            <person name="Itoh S."/>
            <person name="Itoh T."/>
            <person name="Itoh Y."/>
            <person name="Itoh Y."/>
            <person name="Iwabuchi A."/>
            <person name="Kamiya K."/>
            <person name="Karasawa W."/>
            <person name="Katagiri S."/>
            <person name="Kikuta A."/>
            <person name="Kobayashi N."/>
            <person name="Kono I."/>
            <person name="Machita K."/>
            <person name="Maehara T."/>
            <person name="Mizuno H."/>
            <person name="Mizubayashi T."/>
            <person name="Mukai Y."/>
            <person name="Nagasaki H."/>
            <person name="Nakashima M."/>
            <person name="Nakama Y."/>
            <person name="Nakamichi Y."/>
            <person name="Nakamura M."/>
            <person name="Namiki N."/>
            <person name="Negishi M."/>
            <person name="Ohta I."/>
            <person name="Ono N."/>
            <person name="Saji S."/>
            <person name="Sakai K."/>
            <person name="Shibata M."/>
            <person name="Shimokawa T."/>
            <person name="Shomura A."/>
            <person name="Song J."/>
            <person name="Takazaki Y."/>
            <person name="Terasawa K."/>
            <person name="Tsuji K."/>
            <person name="Waki K."/>
            <person name="Yamagata H."/>
            <person name="Yamane H."/>
            <person name="Yoshiki S."/>
            <person name="Yoshihara R."/>
            <person name="Yukawa K."/>
            <person name="Zhong H."/>
            <person name="Iwama H."/>
            <person name="Endo T."/>
            <person name="Ito H."/>
            <person name="Hahn J.H."/>
            <person name="Kim H.I."/>
            <person name="Eun M.Y."/>
            <person name="Yano M."/>
            <person name="Jiang J."/>
            <person name="Gojobori T."/>
        </authorList>
    </citation>
    <scope>NUCLEOTIDE SEQUENCE [LARGE SCALE GENOMIC DNA]</scope>
</reference>
<dbReference type="EMBL" id="AP003369">
    <property type="protein sequence ID" value="BAD53305.1"/>
    <property type="molecule type" value="Genomic_DNA"/>
</dbReference>
<dbReference type="AlphaFoldDB" id="Q5ZAS8"/>
<name>Q5ZAS8_ORYSJ</name>
<accession>Q5ZAS8</accession>
<sequence length="112" mass="11832">MVEESLEEVVATNVDEIIAGEVETTVIKAVEETSGEDMGSNTLSLKAMTGGKLERLAHGVGNGDGGSIDCSHMGERIIGHGVGKRVARHVAENGRRTAEELGLRFMAEVDIV</sequence>
<dbReference type="Proteomes" id="UP000817658">
    <property type="component" value="Chromosome 1"/>
</dbReference>
<evidence type="ECO:0000313" key="1">
    <source>
        <dbReference type="EMBL" id="BAD53305.1"/>
    </source>
</evidence>
<proteinExistence type="predicted"/>